<evidence type="ECO:0008006" key="4">
    <source>
        <dbReference type="Google" id="ProtNLM"/>
    </source>
</evidence>
<reference evidence="2 3" key="1">
    <citation type="journal article" date="2005" name="Science">
        <title>The genome sequence of Trypanosoma cruzi, etiologic agent of Chagas disease.</title>
        <authorList>
            <person name="El-Sayed N.M."/>
            <person name="Myler P.J."/>
            <person name="Bartholomeu D.C."/>
            <person name="Nilsson D."/>
            <person name="Aggarwal G."/>
            <person name="Tran A.N."/>
            <person name="Ghedin E."/>
            <person name="Worthey E.A."/>
            <person name="Delcher A.L."/>
            <person name="Blandin G."/>
            <person name="Westenberger S.J."/>
            <person name="Caler E."/>
            <person name="Cerqueira G.C."/>
            <person name="Branche C."/>
            <person name="Haas B."/>
            <person name="Anupama A."/>
            <person name="Arner E."/>
            <person name="Aslund L."/>
            <person name="Attipoe P."/>
            <person name="Bontempi E."/>
            <person name="Bringaud F."/>
            <person name="Burton P."/>
            <person name="Cadag E."/>
            <person name="Campbell D.A."/>
            <person name="Carrington M."/>
            <person name="Crabtree J."/>
            <person name="Darban H."/>
            <person name="da Silveira J.F."/>
            <person name="de Jong P."/>
            <person name="Edwards K."/>
            <person name="Englund P.T."/>
            <person name="Fazelina G."/>
            <person name="Feldblyum T."/>
            <person name="Ferella M."/>
            <person name="Frasch A.C."/>
            <person name="Gull K."/>
            <person name="Horn D."/>
            <person name="Hou L."/>
            <person name="Huang Y."/>
            <person name="Kindlund E."/>
            <person name="Klingbeil M."/>
            <person name="Kluge S."/>
            <person name="Koo H."/>
            <person name="Lacerda D."/>
            <person name="Levin M.J."/>
            <person name="Lorenzi H."/>
            <person name="Louie T."/>
            <person name="Machado C.R."/>
            <person name="McCulloch R."/>
            <person name="McKenna A."/>
            <person name="Mizuno Y."/>
            <person name="Mottram J.C."/>
            <person name="Nelson S."/>
            <person name="Ochaya S."/>
            <person name="Osoegawa K."/>
            <person name="Pai G."/>
            <person name="Parsons M."/>
            <person name="Pentony M."/>
            <person name="Pettersson U."/>
            <person name="Pop M."/>
            <person name="Ramirez J.L."/>
            <person name="Rinta J."/>
            <person name="Robertson L."/>
            <person name="Salzberg S.L."/>
            <person name="Sanchez D.O."/>
            <person name="Seyler A."/>
            <person name="Sharma R."/>
            <person name="Shetty J."/>
            <person name="Simpson A.J."/>
            <person name="Sisk E."/>
            <person name="Tammi M.T."/>
            <person name="Tarleton R."/>
            <person name="Teixeira S."/>
            <person name="Van Aken S."/>
            <person name="Vogt C."/>
            <person name="Ward P.N."/>
            <person name="Wickstead B."/>
            <person name="Wortman J."/>
            <person name="White O."/>
            <person name="Fraser C.M."/>
            <person name="Stuart K.D."/>
            <person name="Andersson B."/>
        </authorList>
    </citation>
    <scope>NUCLEOTIDE SEQUENCE [LARGE SCALE GENOMIC DNA]</scope>
    <source>
        <strain evidence="2 3">CL Brener</strain>
    </source>
</reference>
<proteinExistence type="predicted"/>
<gene>
    <name evidence="2" type="ORF">Tc00.1047053507295.40</name>
</gene>
<dbReference type="AlphaFoldDB" id="Q4CWS1"/>
<protein>
    <recommendedName>
        <fullName evidence="4">Secreted protein</fullName>
    </recommendedName>
</protein>
<organism evidence="2 3">
    <name type="scientific">Trypanosoma cruzi (strain CL Brener)</name>
    <dbReference type="NCBI Taxonomy" id="353153"/>
    <lineage>
        <taxon>Eukaryota</taxon>
        <taxon>Discoba</taxon>
        <taxon>Euglenozoa</taxon>
        <taxon>Kinetoplastea</taxon>
        <taxon>Metakinetoplastina</taxon>
        <taxon>Trypanosomatida</taxon>
        <taxon>Trypanosomatidae</taxon>
        <taxon>Trypanosoma</taxon>
        <taxon>Schizotrypanum</taxon>
    </lineage>
</organism>
<name>Q4CWS1_TRYCC</name>
<dbReference type="KEGG" id="tcr:507295.40"/>
<evidence type="ECO:0000313" key="2">
    <source>
        <dbReference type="EMBL" id="EAN84724.1"/>
    </source>
</evidence>
<dbReference type="Proteomes" id="UP000002296">
    <property type="component" value="Unassembled WGS sequence"/>
</dbReference>
<dbReference type="PaxDb" id="353153-Q4CWS1"/>
<feature type="signal peptide" evidence="1">
    <location>
        <begin position="1"/>
        <end position="19"/>
    </location>
</feature>
<dbReference type="EMBL" id="AAHK01001611">
    <property type="protein sequence ID" value="EAN84724.1"/>
    <property type="molecule type" value="Genomic_DNA"/>
</dbReference>
<dbReference type="InParanoid" id="Q4CWS1"/>
<accession>Q4CWS1</accession>
<dbReference type="GeneID" id="3536609"/>
<comment type="caution">
    <text evidence="2">The sequence shown here is derived from an EMBL/GenBank/DDBJ whole genome shotgun (WGS) entry which is preliminary data.</text>
</comment>
<dbReference type="VEuPathDB" id="TriTrypDB:TcCLB.507295.40"/>
<feature type="chain" id="PRO_5004236125" description="Secreted protein" evidence="1">
    <location>
        <begin position="20"/>
        <end position="108"/>
    </location>
</feature>
<evidence type="ECO:0000313" key="3">
    <source>
        <dbReference type="Proteomes" id="UP000002296"/>
    </source>
</evidence>
<keyword evidence="1" id="KW-0732">Signal</keyword>
<evidence type="ECO:0000256" key="1">
    <source>
        <dbReference type="SAM" id="SignalP"/>
    </source>
</evidence>
<dbReference type="RefSeq" id="XP_806575.1">
    <property type="nucleotide sequence ID" value="XM_801482.1"/>
</dbReference>
<keyword evidence="3" id="KW-1185">Reference proteome</keyword>
<sequence length="108" mass="11911">MISAMCFFGACLAVSPTYSLFLDDLLRTDGALASLVLVRDARLRAHDASRVCGIVCKDRWVPVHMKVSSTGLEDSIRHCGFFWFCAKNLLDGAFVFKPLQLLWGKVGG</sequence>